<dbReference type="OrthoDB" id="269227at2759"/>
<organism evidence="8 9">
    <name type="scientific">Scytalidium lignicola</name>
    <name type="common">Hyphomycete</name>
    <dbReference type="NCBI Taxonomy" id="5539"/>
    <lineage>
        <taxon>Eukaryota</taxon>
        <taxon>Fungi</taxon>
        <taxon>Dikarya</taxon>
        <taxon>Ascomycota</taxon>
        <taxon>Pezizomycotina</taxon>
        <taxon>Leotiomycetes</taxon>
        <taxon>Leotiomycetes incertae sedis</taxon>
        <taxon>Scytalidium</taxon>
    </lineage>
</organism>
<feature type="active site" description="Proton acceptor" evidence="2">
    <location>
        <position position="607"/>
    </location>
</feature>
<dbReference type="Gene3D" id="3.30.560.10">
    <property type="entry name" value="Glucose Oxidase, domain 3"/>
    <property type="match status" value="1"/>
</dbReference>
<dbReference type="STRING" id="5539.A0A3E2HJY1"/>
<evidence type="ECO:0000256" key="5">
    <source>
        <dbReference type="SAM" id="SignalP"/>
    </source>
</evidence>
<keyword evidence="3" id="KW-0274">FAD</keyword>
<feature type="region of interest" description="Disordered" evidence="4">
    <location>
        <begin position="627"/>
        <end position="674"/>
    </location>
</feature>
<feature type="non-terminal residue" evidence="8">
    <location>
        <position position="674"/>
    </location>
</feature>
<feature type="binding site" evidence="3">
    <location>
        <position position="275"/>
    </location>
    <ligand>
        <name>FAD</name>
        <dbReference type="ChEBI" id="CHEBI:57692"/>
    </ligand>
</feature>
<feature type="active site" description="Proton donor" evidence="2">
    <location>
        <position position="564"/>
    </location>
</feature>
<comment type="cofactor">
    <cofactor evidence="3">
        <name>FAD</name>
        <dbReference type="ChEBI" id="CHEBI:57692"/>
    </cofactor>
</comment>
<evidence type="ECO:0000259" key="6">
    <source>
        <dbReference type="Pfam" id="PF00732"/>
    </source>
</evidence>
<keyword evidence="5" id="KW-0732">Signal</keyword>
<accession>A0A3E2HJY1</accession>
<evidence type="ECO:0000256" key="4">
    <source>
        <dbReference type="SAM" id="MobiDB-lite"/>
    </source>
</evidence>
<dbReference type="GO" id="GO:0044550">
    <property type="term" value="P:secondary metabolite biosynthetic process"/>
    <property type="evidence" value="ECO:0007669"/>
    <property type="project" value="TreeGrafter"/>
</dbReference>
<dbReference type="Proteomes" id="UP000258309">
    <property type="component" value="Unassembled WGS sequence"/>
</dbReference>
<evidence type="ECO:0000313" key="9">
    <source>
        <dbReference type="Proteomes" id="UP000258309"/>
    </source>
</evidence>
<comment type="caution">
    <text evidence="8">The sequence shown here is derived from an EMBL/GenBank/DDBJ whole genome shotgun (WGS) entry which is preliminary data.</text>
</comment>
<dbReference type="InterPro" id="IPR012132">
    <property type="entry name" value="GMC_OxRdtase"/>
</dbReference>
<dbReference type="Pfam" id="PF05199">
    <property type="entry name" value="GMC_oxred_C"/>
    <property type="match status" value="1"/>
</dbReference>
<evidence type="ECO:0000313" key="8">
    <source>
        <dbReference type="EMBL" id="RFU33699.1"/>
    </source>
</evidence>
<name>A0A3E2HJY1_SCYLI</name>
<dbReference type="PIRSF" id="PIRSF000137">
    <property type="entry name" value="Alcohol_oxidase"/>
    <property type="match status" value="1"/>
</dbReference>
<feature type="domain" description="Glucose-methanol-choline oxidoreductase C-terminal" evidence="7">
    <location>
        <begin position="481"/>
        <end position="616"/>
    </location>
</feature>
<dbReference type="SUPFAM" id="SSF54373">
    <property type="entry name" value="FAD-linked reductases, C-terminal domain"/>
    <property type="match status" value="1"/>
</dbReference>
<feature type="signal peptide" evidence="5">
    <location>
        <begin position="1"/>
        <end position="27"/>
    </location>
</feature>
<dbReference type="PANTHER" id="PTHR11552">
    <property type="entry name" value="GLUCOSE-METHANOL-CHOLINE GMC OXIDOREDUCTASE"/>
    <property type="match status" value="1"/>
</dbReference>
<feature type="chain" id="PRO_5017789473" description="Glucose-methanol-choline oxidoreductase N-terminal domain-containing protein" evidence="5">
    <location>
        <begin position="28"/>
        <end position="674"/>
    </location>
</feature>
<comment type="similarity">
    <text evidence="1">Belongs to the GMC oxidoreductase family.</text>
</comment>
<dbReference type="Gene3D" id="3.50.50.60">
    <property type="entry name" value="FAD/NAD(P)-binding domain"/>
    <property type="match status" value="1"/>
</dbReference>
<dbReference type="EMBL" id="NCSJ02000031">
    <property type="protein sequence ID" value="RFU33699.1"/>
    <property type="molecule type" value="Genomic_DNA"/>
</dbReference>
<feature type="domain" description="Glucose-methanol-choline oxidoreductase N-terminal" evidence="6">
    <location>
        <begin position="49"/>
        <end position="357"/>
    </location>
</feature>
<keyword evidence="3" id="KW-0285">Flavoprotein</keyword>
<evidence type="ECO:0000259" key="7">
    <source>
        <dbReference type="Pfam" id="PF05199"/>
    </source>
</evidence>
<dbReference type="InterPro" id="IPR007867">
    <property type="entry name" value="GMC_OxRtase_C"/>
</dbReference>
<sequence>MLKMTCSKPSFLAVLAQFLALSRIANGYPTIIDSLRARQISPGQVASEYDYIVVGGGQSGLVIANRLSENSTRSVLVVEYGYFDNNPAQLEPTSAFSYPSSDLFNTSSVPQPGLGNKQGIVYAASVVGGGSTVNGMLHDRGSADDYDNWEKLGNPGWSFTDLLPYFKKSTTFTPPRADLAADYNITWDIPKAWGTDGPIQVTFPDWQWPTIKVQWQAWTEVGVSINAEGAAGDSYNAYWVPSNVDQQYRRSYSRSGYFDPVMDRQNLQLLTGYRVNEVQFDENKRAQSVTIQARGTPNGASTTTVKAKQEIILCAGWMHTPQILQRSGIGPKSLLQQAGINVLVDLPGVGANLQDHAAISIAYTYQTDLVPNQNTARTNATFAQWEQQQWQQRKGPLSIGVGNSLATVPLPILSPLYQSTISKAQAQTPASYLPSVYTSENINGYVAQRDLLLQSWAREDNGVVEIPFSGGASTSLVLEKPLSRGTVRINPSDRYAEPSIDYNANINPVDMDIFVAMVKFTRKWMAAPAMQQLTPVETNPGASVTTDQQISNYAAQGMTPSTAHGCCTSAMAPQDLAGVVSSDLTVYGVTGLSVGDISIIPIIPSTHPCATVYAIAEKAADMIKARYDPNRGSGSSSSSTSASTSTTSIRSTTTTRATTTTTTTTSSVPTFDEK</sequence>
<feature type="binding site" evidence="3">
    <location>
        <position position="126"/>
    </location>
    <ligand>
        <name>FAD</name>
        <dbReference type="ChEBI" id="CHEBI:57692"/>
    </ligand>
</feature>
<dbReference type="OMA" id="MRAFMYL"/>
<dbReference type="GO" id="GO:0016614">
    <property type="term" value="F:oxidoreductase activity, acting on CH-OH group of donors"/>
    <property type="evidence" value="ECO:0007669"/>
    <property type="project" value="InterPro"/>
</dbReference>
<proteinExistence type="inferred from homology"/>
<evidence type="ECO:0000256" key="1">
    <source>
        <dbReference type="ARBA" id="ARBA00010790"/>
    </source>
</evidence>
<feature type="non-terminal residue" evidence="8">
    <location>
        <position position="1"/>
    </location>
</feature>
<keyword evidence="9" id="KW-1185">Reference proteome</keyword>
<evidence type="ECO:0000256" key="3">
    <source>
        <dbReference type="PIRSR" id="PIRSR000137-2"/>
    </source>
</evidence>
<feature type="compositionally biased region" description="Low complexity" evidence="4">
    <location>
        <begin position="635"/>
        <end position="667"/>
    </location>
</feature>
<evidence type="ECO:0000256" key="2">
    <source>
        <dbReference type="PIRSR" id="PIRSR000137-1"/>
    </source>
</evidence>
<dbReference type="AlphaFoldDB" id="A0A3E2HJY1"/>
<evidence type="ECO:0008006" key="10">
    <source>
        <dbReference type="Google" id="ProtNLM"/>
    </source>
</evidence>
<gene>
    <name evidence="8" type="ORF">B7463_g2617</name>
</gene>
<reference evidence="8 9" key="1">
    <citation type="submission" date="2018-05" db="EMBL/GenBank/DDBJ databases">
        <title>Draft genome sequence of Scytalidium lignicola DSM 105466, a ubiquitous saprotrophic fungus.</title>
        <authorList>
            <person name="Buettner E."/>
            <person name="Gebauer A.M."/>
            <person name="Hofrichter M."/>
            <person name="Liers C."/>
            <person name="Kellner H."/>
        </authorList>
    </citation>
    <scope>NUCLEOTIDE SEQUENCE [LARGE SCALE GENOMIC DNA]</scope>
    <source>
        <strain evidence="8 9">DSM 105466</strain>
    </source>
</reference>
<dbReference type="InterPro" id="IPR036188">
    <property type="entry name" value="FAD/NAD-bd_sf"/>
</dbReference>
<dbReference type="InterPro" id="IPR000172">
    <property type="entry name" value="GMC_OxRdtase_N"/>
</dbReference>
<protein>
    <recommendedName>
        <fullName evidence="10">Glucose-methanol-choline oxidoreductase N-terminal domain-containing protein</fullName>
    </recommendedName>
</protein>
<dbReference type="Pfam" id="PF00732">
    <property type="entry name" value="GMC_oxred_N"/>
    <property type="match status" value="1"/>
</dbReference>
<dbReference type="SUPFAM" id="SSF51905">
    <property type="entry name" value="FAD/NAD(P)-binding domain"/>
    <property type="match status" value="1"/>
</dbReference>
<dbReference type="PANTHER" id="PTHR11552:SF115">
    <property type="entry name" value="DEHYDROGENASE XPTC-RELATED"/>
    <property type="match status" value="1"/>
</dbReference>
<dbReference type="GO" id="GO:0050660">
    <property type="term" value="F:flavin adenine dinucleotide binding"/>
    <property type="evidence" value="ECO:0007669"/>
    <property type="project" value="InterPro"/>
</dbReference>